<comment type="caution">
    <text evidence="6">The sequence shown here is derived from an EMBL/GenBank/DDBJ whole genome shotgun (WGS) entry which is preliminary data.</text>
</comment>
<dbReference type="Proteomes" id="UP000198287">
    <property type="component" value="Unassembled WGS sequence"/>
</dbReference>
<dbReference type="CDD" id="cd00104">
    <property type="entry name" value="KAZAL_FS"/>
    <property type="match status" value="2"/>
</dbReference>
<dbReference type="EMBL" id="LNIX01000002">
    <property type="protein sequence ID" value="OXA61208.1"/>
    <property type="molecule type" value="Genomic_DNA"/>
</dbReference>
<dbReference type="PROSITE" id="PS00282">
    <property type="entry name" value="KAZAL_1"/>
    <property type="match status" value="2"/>
</dbReference>
<evidence type="ECO:0000313" key="6">
    <source>
        <dbReference type="EMBL" id="OXA61208.1"/>
    </source>
</evidence>
<feature type="compositionally biased region" description="Pro residues" evidence="4">
    <location>
        <begin position="145"/>
        <end position="158"/>
    </location>
</feature>
<evidence type="ECO:0000256" key="1">
    <source>
        <dbReference type="ARBA" id="ARBA00004613"/>
    </source>
</evidence>
<dbReference type="SMART" id="SM00280">
    <property type="entry name" value="KAZAL"/>
    <property type="match status" value="2"/>
</dbReference>
<evidence type="ECO:0000259" key="5">
    <source>
        <dbReference type="PROSITE" id="PS51465"/>
    </source>
</evidence>
<dbReference type="OrthoDB" id="126772at2759"/>
<proteinExistence type="predicted"/>
<reference evidence="6 7" key="1">
    <citation type="submission" date="2015-12" db="EMBL/GenBank/DDBJ databases">
        <title>The genome of Folsomia candida.</title>
        <authorList>
            <person name="Faddeeva A."/>
            <person name="Derks M.F."/>
            <person name="Anvar Y."/>
            <person name="Smit S."/>
            <person name="Van Straalen N."/>
            <person name="Roelofs D."/>
        </authorList>
    </citation>
    <scope>NUCLEOTIDE SEQUENCE [LARGE SCALE GENOMIC DNA]</scope>
    <source>
        <strain evidence="6 7">VU population</strain>
        <tissue evidence="6">Whole body</tissue>
    </source>
</reference>
<evidence type="ECO:0000313" key="7">
    <source>
        <dbReference type="Proteomes" id="UP000198287"/>
    </source>
</evidence>
<name>A0A226EVH6_FOLCA</name>
<dbReference type="SUPFAM" id="SSF100895">
    <property type="entry name" value="Kazal-type serine protease inhibitors"/>
    <property type="match status" value="2"/>
</dbReference>
<sequence length="255" mass="28803">MNPFPRISYPVESPWSANMSVLITSSLLCLVTGTIIGQTEARYANSDGENGYFDRNQRPKSCNECNCGANYQPFCGSNGVTYSNLCSLECAENCNPGLRIKFEGVCPVPYNWREEKVHHHQKGERRPVKSPAFYENNFPTTRRPFFPPSTPAPAPPPTRRTTLRSPTFKPTVNPRNLGNDRCIGCACTYDYTPICASDGVIYGNECQFRCAKNCYPGLTRQPPTQCWEWAESPTTSQRTFVPRPTTIPRRYRQYG</sequence>
<feature type="compositionally biased region" description="Low complexity" evidence="4">
    <location>
        <begin position="159"/>
        <end position="168"/>
    </location>
</feature>
<dbReference type="InterPro" id="IPR039932">
    <property type="entry name" value="Spink4-like"/>
</dbReference>
<dbReference type="PROSITE" id="PS51465">
    <property type="entry name" value="KAZAL_2"/>
    <property type="match status" value="2"/>
</dbReference>
<feature type="domain" description="Kazal-like" evidence="5">
    <location>
        <begin position="56"/>
        <end position="108"/>
    </location>
</feature>
<feature type="region of interest" description="Disordered" evidence="4">
    <location>
        <begin position="144"/>
        <end position="170"/>
    </location>
</feature>
<dbReference type="InterPro" id="IPR002350">
    <property type="entry name" value="Kazal_dom"/>
</dbReference>
<dbReference type="InterPro" id="IPR036058">
    <property type="entry name" value="Kazal_dom_sf"/>
</dbReference>
<evidence type="ECO:0000256" key="3">
    <source>
        <dbReference type="ARBA" id="ARBA00023157"/>
    </source>
</evidence>
<evidence type="ECO:0000256" key="4">
    <source>
        <dbReference type="SAM" id="MobiDB-lite"/>
    </source>
</evidence>
<dbReference type="GO" id="GO:0005576">
    <property type="term" value="C:extracellular region"/>
    <property type="evidence" value="ECO:0007669"/>
    <property type="project" value="UniProtKB-SubCell"/>
</dbReference>
<keyword evidence="2" id="KW-0964">Secreted</keyword>
<accession>A0A226EVH6</accession>
<keyword evidence="7" id="KW-1185">Reference proteome</keyword>
<dbReference type="Gene3D" id="3.30.60.30">
    <property type="match status" value="2"/>
</dbReference>
<gene>
    <name evidence="6" type="ORF">Fcan01_05419</name>
</gene>
<protein>
    <submittedName>
        <fullName evidence="6">Serine protease inhibitor dipetalogastin</fullName>
    </submittedName>
</protein>
<dbReference type="AlphaFoldDB" id="A0A226EVH6"/>
<comment type="subcellular location">
    <subcellularLocation>
        <location evidence="1">Secreted</location>
    </subcellularLocation>
</comment>
<dbReference type="PANTHER" id="PTHR21179:SF0">
    <property type="entry name" value="SERINE PROTEASE INHIBITOR KAZAL-TYPE 4"/>
    <property type="match status" value="1"/>
</dbReference>
<feature type="domain" description="Kazal-like" evidence="5">
    <location>
        <begin position="176"/>
        <end position="213"/>
    </location>
</feature>
<dbReference type="PANTHER" id="PTHR21179">
    <property type="entry name" value="SERINE-TYPE ENDOPEPTIDASE INHIBITOR"/>
    <property type="match status" value="1"/>
</dbReference>
<dbReference type="OMA" id="LECAENC"/>
<keyword evidence="3" id="KW-1015">Disulfide bond</keyword>
<dbReference type="Pfam" id="PF00050">
    <property type="entry name" value="Kazal_1"/>
    <property type="match status" value="2"/>
</dbReference>
<dbReference type="GO" id="GO:0004867">
    <property type="term" value="F:serine-type endopeptidase inhibitor activity"/>
    <property type="evidence" value="ECO:0007669"/>
    <property type="project" value="InterPro"/>
</dbReference>
<organism evidence="6 7">
    <name type="scientific">Folsomia candida</name>
    <name type="common">Springtail</name>
    <dbReference type="NCBI Taxonomy" id="158441"/>
    <lineage>
        <taxon>Eukaryota</taxon>
        <taxon>Metazoa</taxon>
        <taxon>Ecdysozoa</taxon>
        <taxon>Arthropoda</taxon>
        <taxon>Hexapoda</taxon>
        <taxon>Collembola</taxon>
        <taxon>Entomobryomorpha</taxon>
        <taxon>Isotomoidea</taxon>
        <taxon>Isotomidae</taxon>
        <taxon>Proisotominae</taxon>
        <taxon>Folsomia</taxon>
    </lineage>
</organism>
<evidence type="ECO:0000256" key="2">
    <source>
        <dbReference type="ARBA" id="ARBA00022525"/>
    </source>
</evidence>